<organism evidence="2 3">
    <name type="scientific">Brachybacterium epidermidis</name>
    <dbReference type="NCBI Taxonomy" id="2781983"/>
    <lineage>
        <taxon>Bacteria</taxon>
        <taxon>Bacillati</taxon>
        <taxon>Actinomycetota</taxon>
        <taxon>Actinomycetes</taxon>
        <taxon>Micrococcales</taxon>
        <taxon>Dermabacteraceae</taxon>
        <taxon>Brachybacterium</taxon>
    </lineage>
</organism>
<dbReference type="Proteomes" id="UP000644727">
    <property type="component" value="Unassembled WGS sequence"/>
</dbReference>
<evidence type="ECO:0000313" key="3">
    <source>
        <dbReference type="Proteomes" id="UP000644727"/>
    </source>
</evidence>
<proteinExistence type="predicted"/>
<dbReference type="SUPFAM" id="SSF54001">
    <property type="entry name" value="Cysteine proteinases"/>
    <property type="match status" value="1"/>
</dbReference>
<feature type="domain" description="Peptidase C39-like" evidence="1">
    <location>
        <begin position="53"/>
        <end position="189"/>
    </location>
</feature>
<dbReference type="RefSeq" id="WP_193865518.1">
    <property type="nucleotide sequence ID" value="NZ_JADEYR010000004.1"/>
</dbReference>
<dbReference type="InterPro" id="IPR038765">
    <property type="entry name" value="Papain-like_cys_pep_sf"/>
</dbReference>
<evidence type="ECO:0000313" key="2">
    <source>
        <dbReference type="EMBL" id="MBE9403777.1"/>
    </source>
</evidence>
<gene>
    <name evidence="2" type="ORF">IOE58_06115</name>
</gene>
<sequence>MPDLTTTAPRLTRRGALRTLGTAALLGTGLAAGSAALSAPASASGRVETASKHLYQPNSYYCGPTSVWMVLSAKMATPPSLATIAAHLETEEYGATPFWTIDDYLSATMPGATYSFQKVPTKPATSYSANLLWERVTENVRNGYPSIAYWQAPAGSYPLWHGNTSRIGHYVVIDGYDPDTRELLIADPAGSALGGFTAPAYYWLPLWQVANLCGVYDGWDAGYFW</sequence>
<dbReference type="EMBL" id="JADEYR010000004">
    <property type="protein sequence ID" value="MBE9403777.1"/>
    <property type="molecule type" value="Genomic_DNA"/>
</dbReference>
<dbReference type="InterPro" id="IPR039564">
    <property type="entry name" value="Peptidase_C39-like"/>
</dbReference>
<dbReference type="Pfam" id="PF13529">
    <property type="entry name" value="Peptidase_C39_2"/>
    <property type="match status" value="1"/>
</dbReference>
<dbReference type="InterPro" id="IPR006311">
    <property type="entry name" value="TAT_signal"/>
</dbReference>
<keyword evidence="3" id="KW-1185">Reference proteome</keyword>
<evidence type="ECO:0000259" key="1">
    <source>
        <dbReference type="Pfam" id="PF13529"/>
    </source>
</evidence>
<dbReference type="Gene3D" id="3.90.70.10">
    <property type="entry name" value="Cysteine proteinases"/>
    <property type="match status" value="1"/>
</dbReference>
<protein>
    <submittedName>
        <fullName evidence="2">C39 family peptidase</fullName>
    </submittedName>
</protein>
<comment type="caution">
    <text evidence="2">The sequence shown here is derived from an EMBL/GenBank/DDBJ whole genome shotgun (WGS) entry which is preliminary data.</text>
</comment>
<dbReference type="PROSITE" id="PS51318">
    <property type="entry name" value="TAT"/>
    <property type="match status" value="1"/>
</dbReference>
<accession>A0ABR9W031</accession>
<name>A0ABR9W031_9MICO</name>
<reference evidence="2 3" key="1">
    <citation type="submission" date="2020-10" db="EMBL/GenBank/DDBJ databases">
        <title>Draft genome and description of Brachybacterium epidermidis sp nov.</title>
        <authorList>
            <person name="Boxberger M."/>
            <person name="La Scola B."/>
        </authorList>
    </citation>
    <scope>NUCLEOTIDE SEQUENCE [LARGE SCALE GENOMIC DNA]</scope>
    <source>
        <strain evidence="2 3">Marseille-Q2903</strain>
    </source>
</reference>